<reference evidence="2 3" key="1">
    <citation type="submission" date="2024-05" db="EMBL/GenBank/DDBJ databases">
        <title>Haplotype-resolved chromosome-level genome assembly of Huyou (Citrus changshanensis).</title>
        <authorList>
            <person name="Miao C."/>
            <person name="Chen W."/>
            <person name="Wu Y."/>
            <person name="Wang L."/>
            <person name="Zhao S."/>
            <person name="Grierson D."/>
            <person name="Xu C."/>
            <person name="Chen K."/>
        </authorList>
    </citation>
    <scope>NUCLEOTIDE SEQUENCE [LARGE SCALE GENOMIC DNA]</scope>
    <source>
        <strain evidence="2">01-14</strain>
        <tissue evidence="2">Leaf</tissue>
    </source>
</reference>
<dbReference type="AlphaFoldDB" id="A0AAP0LYN0"/>
<keyword evidence="3" id="KW-1185">Reference proteome</keyword>
<accession>A0AAP0LYN0</accession>
<name>A0AAP0LYN0_9ROSI</name>
<proteinExistence type="predicted"/>
<sequence>MPEGAARATNDSRHSRIGNGATEQNRVSKREEMMLRGDGDGLKVFGAEPGTVPGNIWV</sequence>
<evidence type="ECO:0000313" key="3">
    <source>
        <dbReference type="Proteomes" id="UP001428341"/>
    </source>
</evidence>
<dbReference type="Proteomes" id="UP001428341">
    <property type="component" value="Unassembled WGS sequence"/>
</dbReference>
<comment type="caution">
    <text evidence="2">The sequence shown here is derived from an EMBL/GenBank/DDBJ whole genome shotgun (WGS) entry which is preliminary data.</text>
</comment>
<organism evidence="2 3">
    <name type="scientific">Citrus x changshan-huyou</name>
    <dbReference type="NCBI Taxonomy" id="2935761"/>
    <lineage>
        <taxon>Eukaryota</taxon>
        <taxon>Viridiplantae</taxon>
        <taxon>Streptophyta</taxon>
        <taxon>Embryophyta</taxon>
        <taxon>Tracheophyta</taxon>
        <taxon>Spermatophyta</taxon>
        <taxon>Magnoliopsida</taxon>
        <taxon>eudicotyledons</taxon>
        <taxon>Gunneridae</taxon>
        <taxon>Pentapetalae</taxon>
        <taxon>rosids</taxon>
        <taxon>malvids</taxon>
        <taxon>Sapindales</taxon>
        <taxon>Rutaceae</taxon>
        <taxon>Aurantioideae</taxon>
        <taxon>Citrus</taxon>
    </lineage>
</organism>
<dbReference type="EMBL" id="JBCGBO010000007">
    <property type="protein sequence ID" value="KAK9188065.1"/>
    <property type="molecule type" value="Genomic_DNA"/>
</dbReference>
<gene>
    <name evidence="2" type="ORF">WN944_019464</name>
</gene>
<protein>
    <submittedName>
        <fullName evidence="2">Uncharacterized protein</fullName>
    </submittedName>
</protein>
<evidence type="ECO:0000256" key="1">
    <source>
        <dbReference type="SAM" id="MobiDB-lite"/>
    </source>
</evidence>
<evidence type="ECO:0000313" key="2">
    <source>
        <dbReference type="EMBL" id="KAK9188065.1"/>
    </source>
</evidence>
<feature type="region of interest" description="Disordered" evidence="1">
    <location>
        <begin position="1"/>
        <end position="28"/>
    </location>
</feature>